<dbReference type="NCBIfam" id="NF001377">
    <property type="entry name" value="PRK00278.2-4"/>
    <property type="match status" value="1"/>
</dbReference>
<dbReference type="GO" id="GO:0000162">
    <property type="term" value="P:L-tryptophan biosynthetic process"/>
    <property type="evidence" value="ECO:0007669"/>
    <property type="project" value="UniProtKB-UniPathway"/>
</dbReference>
<dbReference type="OrthoDB" id="9804217at2"/>
<proteinExistence type="predicted"/>
<dbReference type="GO" id="GO:0004640">
    <property type="term" value="F:phosphoribosylanthranilate isomerase activity"/>
    <property type="evidence" value="ECO:0007669"/>
    <property type="project" value="TreeGrafter"/>
</dbReference>
<evidence type="ECO:0000256" key="1">
    <source>
        <dbReference type="ARBA" id="ARBA00001633"/>
    </source>
</evidence>
<dbReference type="PANTHER" id="PTHR22854:SF2">
    <property type="entry name" value="INDOLE-3-GLYCEROL-PHOSPHATE SYNTHASE"/>
    <property type="match status" value="1"/>
</dbReference>
<evidence type="ECO:0000256" key="6">
    <source>
        <dbReference type="ARBA" id="ARBA00022822"/>
    </source>
</evidence>
<comment type="catalytic activity">
    <reaction evidence="1">
        <text>1-(2-carboxyphenylamino)-1-deoxy-D-ribulose 5-phosphate + H(+) = (1S,2R)-1-C-(indol-3-yl)glycerol 3-phosphate + CO2 + H2O</text>
        <dbReference type="Rhea" id="RHEA:23476"/>
        <dbReference type="ChEBI" id="CHEBI:15377"/>
        <dbReference type="ChEBI" id="CHEBI:15378"/>
        <dbReference type="ChEBI" id="CHEBI:16526"/>
        <dbReference type="ChEBI" id="CHEBI:58613"/>
        <dbReference type="ChEBI" id="CHEBI:58866"/>
        <dbReference type="EC" id="4.1.1.48"/>
    </reaction>
</comment>
<gene>
    <name evidence="10" type="ORF">EV194_10154</name>
</gene>
<comment type="caution">
    <text evidence="10">The sequence shown here is derived from an EMBL/GenBank/DDBJ whole genome shotgun (WGS) entry which is preliminary data.</text>
</comment>
<dbReference type="GO" id="GO:0004425">
    <property type="term" value="F:indole-3-glycerol-phosphate synthase activity"/>
    <property type="evidence" value="ECO:0007669"/>
    <property type="project" value="UniProtKB-EC"/>
</dbReference>
<evidence type="ECO:0000256" key="2">
    <source>
        <dbReference type="ARBA" id="ARBA00004696"/>
    </source>
</evidence>
<dbReference type="RefSeq" id="WP_132430916.1">
    <property type="nucleotide sequence ID" value="NZ_SLWK01000001.1"/>
</dbReference>
<name>A0A4R2GMB6_9BACT</name>
<organism evidence="10 11">
    <name type="scientific">Natronoflexus pectinivorans</name>
    <dbReference type="NCBI Taxonomy" id="682526"/>
    <lineage>
        <taxon>Bacteria</taxon>
        <taxon>Pseudomonadati</taxon>
        <taxon>Bacteroidota</taxon>
        <taxon>Bacteroidia</taxon>
        <taxon>Marinilabiliales</taxon>
        <taxon>Marinilabiliaceae</taxon>
        <taxon>Natronoflexus</taxon>
    </lineage>
</organism>
<evidence type="ECO:0000313" key="10">
    <source>
        <dbReference type="EMBL" id="TCO10424.1"/>
    </source>
</evidence>
<dbReference type="Proteomes" id="UP000295221">
    <property type="component" value="Unassembled WGS sequence"/>
</dbReference>
<dbReference type="InterPro" id="IPR001468">
    <property type="entry name" value="Indole-3-GlycerolPSynthase_CS"/>
</dbReference>
<dbReference type="InterPro" id="IPR013785">
    <property type="entry name" value="Aldolase_TIM"/>
</dbReference>
<comment type="pathway">
    <text evidence="2">Amino-acid biosynthesis; L-tryptophan biosynthesis; L-tryptophan from chorismate: step 4/5.</text>
</comment>
<feature type="domain" description="Indole-3-glycerol phosphate synthase" evidence="9">
    <location>
        <begin position="4"/>
        <end position="249"/>
    </location>
</feature>
<dbReference type="InterPro" id="IPR045186">
    <property type="entry name" value="Indole-3-glycerol_P_synth"/>
</dbReference>
<evidence type="ECO:0000256" key="3">
    <source>
        <dbReference type="ARBA" id="ARBA00012362"/>
    </source>
</evidence>
<evidence type="ECO:0000256" key="8">
    <source>
        <dbReference type="ARBA" id="ARBA00023239"/>
    </source>
</evidence>
<dbReference type="PANTHER" id="PTHR22854">
    <property type="entry name" value="TRYPTOPHAN BIOSYNTHESIS PROTEIN"/>
    <property type="match status" value="1"/>
</dbReference>
<keyword evidence="11" id="KW-1185">Reference proteome</keyword>
<keyword evidence="5" id="KW-0210">Decarboxylase</keyword>
<dbReference type="Gene3D" id="3.20.20.70">
    <property type="entry name" value="Aldolase class I"/>
    <property type="match status" value="1"/>
</dbReference>
<dbReference type="SUPFAM" id="SSF51366">
    <property type="entry name" value="Ribulose-phoshate binding barrel"/>
    <property type="match status" value="1"/>
</dbReference>
<dbReference type="FunFam" id="3.20.20.70:FF:000024">
    <property type="entry name" value="Indole-3-glycerol phosphate synthase"/>
    <property type="match status" value="1"/>
</dbReference>
<dbReference type="Pfam" id="PF00218">
    <property type="entry name" value="IGPS"/>
    <property type="match status" value="1"/>
</dbReference>
<sequence length="267" mass="29582">MNILDKIVARKKEEVAAAQEMVSVKELKYYRHYNEQVPLFTEHLLAENSTGIISEFKRKSPSKGDINGKAVVDDIIPGYAAAGVSGISILTDHDFFGGCNEDLTRGRELCKLPIIRKEFIIDPYQVYEAKAIGASAILLIGAILDKTLALELAALANALGMQVLFEIHDENELELLNSYVQMVGINNRNLKTFEVDLEQSMRLAAQLPEEMIPIAESGIGSVDDYLKLKNAGFKGFLMGEYFMKQSDPAGACLEFSQEVKQRTTKSV</sequence>
<keyword evidence="8" id="KW-0456">Lyase</keyword>
<dbReference type="EC" id="4.1.1.48" evidence="3"/>
<keyword evidence="7" id="KW-0057">Aromatic amino acid biosynthesis</keyword>
<evidence type="ECO:0000256" key="4">
    <source>
        <dbReference type="ARBA" id="ARBA00022605"/>
    </source>
</evidence>
<accession>A0A4R2GMB6</accession>
<dbReference type="EMBL" id="SLWK01000001">
    <property type="protein sequence ID" value="TCO10424.1"/>
    <property type="molecule type" value="Genomic_DNA"/>
</dbReference>
<evidence type="ECO:0000256" key="7">
    <source>
        <dbReference type="ARBA" id="ARBA00023141"/>
    </source>
</evidence>
<evidence type="ECO:0000256" key="5">
    <source>
        <dbReference type="ARBA" id="ARBA00022793"/>
    </source>
</evidence>
<reference evidence="10 11" key="1">
    <citation type="submission" date="2019-03" db="EMBL/GenBank/DDBJ databases">
        <title>Genomic Encyclopedia of Type Strains, Phase IV (KMG-IV): sequencing the most valuable type-strain genomes for metagenomic binning, comparative biology and taxonomic classification.</title>
        <authorList>
            <person name="Goeker M."/>
        </authorList>
    </citation>
    <scope>NUCLEOTIDE SEQUENCE [LARGE SCALE GENOMIC DNA]</scope>
    <source>
        <strain evidence="10 11">DSM 24179</strain>
    </source>
</reference>
<dbReference type="UniPathway" id="UPA00035">
    <property type="reaction ID" value="UER00043"/>
</dbReference>
<keyword evidence="4" id="KW-0028">Amino-acid biosynthesis</keyword>
<keyword evidence="6" id="KW-0822">Tryptophan biosynthesis</keyword>
<protein>
    <recommendedName>
        <fullName evidence="3">indole-3-glycerol-phosphate synthase</fullName>
        <ecNumber evidence="3">4.1.1.48</ecNumber>
    </recommendedName>
</protein>
<evidence type="ECO:0000259" key="9">
    <source>
        <dbReference type="Pfam" id="PF00218"/>
    </source>
</evidence>
<dbReference type="AlphaFoldDB" id="A0A4R2GMB6"/>
<dbReference type="InterPro" id="IPR013798">
    <property type="entry name" value="Indole-3-glycerol_P_synth_dom"/>
</dbReference>
<dbReference type="InterPro" id="IPR011060">
    <property type="entry name" value="RibuloseP-bd_barrel"/>
</dbReference>
<dbReference type="CDD" id="cd00331">
    <property type="entry name" value="IGPS"/>
    <property type="match status" value="1"/>
</dbReference>
<dbReference type="PROSITE" id="PS00614">
    <property type="entry name" value="IGPS"/>
    <property type="match status" value="1"/>
</dbReference>
<evidence type="ECO:0000313" key="11">
    <source>
        <dbReference type="Proteomes" id="UP000295221"/>
    </source>
</evidence>